<dbReference type="Proteomes" id="UP000006502">
    <property type="component" value="Chromosome"/>
</dbReference>
<dbReference type="SMART" id="SM01387">
    <property type="entry name" value="Ribosomal_S15"/>
    <property type="match status" value="1"/>
</dbReference>
<dbReference type="HOGENOM" id="CLU_148518_1_0_14"/>
<dbReference type="GO" id="GO:0005840">
    <property type="term" value="C:ribosome"/>
    <property type="evidence" value="ECO:0007669"/>
    <property type="project" value="UniProtKB-KW"/>
</dbReference>
<evidence type="ECO:0000256" key="3">
    <source>
        <dbReference type="ARBA" id="ARBA00035313"/>
    </source>
</evidence>
<evidence type="ECO:0000313" key="5">
    <source>
        <dbReference type="EMBL" id="AFO51645.1"/>
    </source>
</evidence>
<evidence type="ECO:0000256" key="1">
    <source>
        <dbReference type="ARBA" id="ARBA00022980"/>
    </source>
</evidence>
<dbReference type="PANTHER" id="PTHR23321">
    <property type="entry name" value="RIBOSOMAL PROTEIN S15, BACTERIAL AND ORGANELLAR"/>
    <property type="match status" value="1"/>
</dbReference>
<dbReference type="PATRIC" id="fig|1212765.3.peg.70"/>
<dbReference type="GO" id="GO:0005737">
    <property type="term" value="C:cytoplasm"/>
    <property type="evidence" value="ECO:0007669"/>
    <property type="project" value="UniProtKB-ARBA"/>
</dbReference>
<dbReference type="GO" id="GO:0003735">
    <property type="term" value="F:structural constituent of ribosome"/>
    <property type="evidence" value="ECO:0007669"/>
    <property type="project" value="InterPro"/>
</dbReference>
<reference evidence="5 6" key="1">
    <citation type="journal article" date="2012" name="J. Bacteriol.">
        <title>Genome Sequence of "Candidatus Mycoplasma haemolamae" Strain Purdue, a Red Blood Cell Pathogen of Alpacas (Vicugna pacos) and Llamas (Lama glama).</title>
        <authorList>
            <person name="Guimaraes A.M."/>
            <person name="Toth B."/>
            <person name="Santos A.P."/>
            <person name="do Nascimento N.C."/>
            <person name="Kritchevsky J.E."/>
            <person name="Messick J.B."/>
        </authorList>
    </citation>
    <scope>NUCLEOTIDE SEQUENCE [LARGE SCALE GENOMIC DNA]</scope>
    <source>
        <strain evidence="5 6">Purdue</strain>
    </source>
</reference>
<dbReference type="GO" id="GO:1990904">
    <property type="term" value="C:ribonucleoprotein complex"/>
    <property type="evidence" value="ECO:0007669"/>
    <property type="project" value="UniProtKB-KW"/>
</dbReference>
<dbReference type="SUPFAM" id="SSF47060">
    <property type="entry name" value="S15/NS1 RNA-binding domain"/>
    <property type="match status" value="1"/>
</dbReference>
<dbReference type="Pfam" id="PF00312">
    <property type="entry name" value="Ribosomal_S15"/>
    <property type="match status" value="1"/>
</dbReference>
<evidence type="ECO:0000256" key="2">
    <source>
        <dbReference type="ARBA" id="ARBA00023274"/>
    </source>
</evidence>
<comment type="similarity">
    <text evidence="4">Belongs to the universal ribosomal protein uS15 family.</text>
</comment>
<dbReference type="AlphaFoldDB" id="I7B8T4"/>
<organism evidence="5 6">
    <name type="scientific">Mycoplasma haematolamae (strain Purdue)</name>
    <dbReference type="NCBI Taxonomy" id="1212765"/>
    <lineage>
        <taxon>Bacteria</taxon>
        <taxon>Bacillati</taxon>
        <taxon>Mycoplasmatota</taxon>
        <taxon>Mollicutes</taxon>
        <taxon>Mycoplasmataceae</taxon>
        <taxon>Mycoplasma</taxon>
    </lineage>
</organism>
<name>I7B8T4_MYCHA</name>
<evidence type="ECO:0000313" key="6">
    <source>
        <dbReference type="Proteomes" id="UP000006502"/>
    </source>
</evidence>
<evidence type="ECO:0000256" key="4">
    <source>
        <dbReference type="RuleBase" id="RU003919"/>
    </source>
</evidence>
<dbReference type="KEGG" id="mhl:MHLP_00325"/>
<dbReference type="PANTHER" id="PTHR23321:SF26">
    <property type="entry name" value="SMALL RIBOSOMAL SUBUNIT PROTEIN US15M"/>
    <property type="match status" value="1"/>
</dbReference>
<gene>
    <name evidence="5" type="primary">rpsO</name>
    <name evidence="5" type="ordered locus">MHLP_00325</name>
</gene>
<dbReference type="STRING" id="1212765.MHLP_00325"/>
<dbReference type="EMBL" id="CP003731">
    <property type="protein sequence ID" value="AFO51645.1"/>
    <property type="molecule type" value="Genomic_DNA"/>
</dbReference>
<accession>I7B8T4</accession>
<proteinExistence type="inferred from homology"/>
<keyword evidence="6" id="KW-1185">Reference proteome</keyword>
<dbReference type="GO" id="GO:0006412">
    <property type="term" value="P:translation"/>
    <property type="evidence" value="ECO:0007669"/>
    <property type="project" value="InterPro"/>
</dbReference>
<dbReference type="Gene3D" id="1.10.287.10">
    <property type="entry name" value="S15/NS1, RNA-binding"/>
    <property type="match status" value="1"/>
</dbReference>
<keyword evidence="1 4" id="KW-0689">Ribosomal protein</keyword>
<dbReference type="InterPro" id="IPR009068">
    <property type="entry name" value="uS15_NS1_RNA-bd_sf"/>
</dbReference>
<sequence>MSTQSSVNCGDYVFQLQSVWKQIKKLQVHLKQNKKDYYGKLALAKLLSKRRKFLNYLKSKSFDDYQKVIREQSSKSKVVSS</sequence>
<protein>
    <recommendedName>
        <fullName evidence="3">30S ribosomal protein S15</fullName>
    </recommendedName>
</protein>
<dbReference type="InterPro" id="IPR005290">
    <property type="entry name" value="Ribosomal_uS15_bac-type"/>
</dbReference>
<dbReference type="OrthoDB" id="9799262at2"/>
<keyword evidence="2 4" id="KW-0687">Ribonucleoprotein</keyword>
<reference evidence="6" key="2">
    <citation type="submission" date="2012-07" db="EMBL/GenBank/DDBJ databases">
        <title>Complete genome sequence of 'Candidatus Mycoplasma haemolamae'.</title>
        <authorList>
            <person name="Guimaraes A.M.S."/>
            <person name="Toth B."/>
            <person name="Santos A.P."/>
            <person name="Nascimento N.C."/>
            <person name="Sojka J.E."/>
            <person name="Messick J.B."/>
        </authorList>
    </citation>
    <scope>NUCLEOTIDE SEQUENCE [LARGE SCALE GENOMIC DNA]</scope>
    <source>
        <strain evidence="6">Purdue</strain>
    </source>
</reference>
<dbReference type="InterPro" id="IPR000589">
    <property type="entry name" value="Ribosomal_uS15"/>
</dbReference>